<evidence type="ECO:0000313" key="3">
    <source>
        <dbReference type="Proteomes" id="UP000822688"/>
    </source>
</evidence>
<evidence type="ECO:0000256" key="1">
    <source>
        <dbReference type="SAM" id="MobiDB-lite"/>
    </source>
</evidence>
<name>A0A8T0HLY7_CERPU</name>
<proteinExistence type="predicted"/>
<feature type="region of interest" description="Disordered" evidence="1">
    <location>
        <begin position="35"/>
        <end position="59"/>
    </location>
</feature>
<keyword evidence="3" id="KW-1185">Reference proteome</keyword>
<organism evidence="2 3">
    <name type="scientific">Ceratodon purpureus</name>
    <name type="common">Fire moss</name>
    <name type="synonym">Dicranum purpureum</name>
    <dbReference type="NCBI Taxonomy" id="3225"/>
    <lineage>
        <taxon>Eukaryota</taxon>
        <taxon>Viridiplantae</taxon>
        <taxon>Streptophyta</taxon>
        <taxon>Embryophyta</taxon>
        <taxon>Bryophyta</taxon>
        <taxon>Bryophytina</taxon>
        <taxon>Bryopsida</taxon>
        <taxon>Dicranidae</taxon>
        <taxon>Pseudoditrichales</taxon>
        <taxon>Ditrichaceae</taxon>
        <taxon>Ceratodon</taxon>
    </lineage>
</organism>
<protein>
    <submittedName>
        <fullName evidence="2">Uncharacterized protein</fullName>
    </submittedName>
</protein>
<reference evidence="2" key="1">
    <citation type="submission" date="2020-06" db="EMBL/GenBank/DDBJ databases">
        <title>WGS assembly of Ceratodon purpureus strain R40.</title>
        <authorList>
            <person name="Carey S.B."/>
            <person name="Jenkins J."/>
            <person name="Shu S."/>
            <person name="Lovell J.T."/>
            <person name="Sreedasyam A."/>
            <person name="Maumus F."/>
            <person name="Tiley G.P."/>
            <person name="Fernandez-Pozo N."/>
            <person name="Barry K."/>
            <person name="Chen C."/>
            <person name="Wang M."/>
            <person name="Lipzen A."/>
            <person name="Daum C."/>
            <person name="Saski C.A."/>
            <person name="Payton A.C."/>
            <person name="Mcbreen J.C."/>
            <person name="Conrad R.E."/>
            <person name="Kollar L.M."/>
            <person name="Olsson S."/>
            <person name="Huttunen S."/>
            <person name="Landis J.B."/>
            <person name="Wickett N.J."/>
            <person name="Johnson M.G."/>
            <person name="Rensing S.A."/>
            <person name="Grimwood J."/>
            <person name="Schmutz J."/>
            <person name="Mcdaniel S.F."/>
        </authorList>
    </citation>
    <scope>NUCLEOTIDE SEQUENCE</scope>
    <source>
        <strain evidence="2">R40</strain>
    </source>
</reference>
<dbReference type="AlphaFoldDB" id="A0A8T0HLY7"/>
<dbReference type="Proteomes" id="UP000822688">
    <property type="component" value="Chromosome V"/>
</dbReference>
<feature type="region of interest" description="Disordered" evidence="1">
    <location>
        <begin position="1"/>
        <end position="20"/>
    </location>
</feature>
<comment type="caution">
    <text evidence="2">The sequence shown here is derived from an EMBL/GenBank/DDBJ whole genome shotgun (WGS) entry which is preliminary data.</text>
</comment>
<sequence>MIHRIRNDGGKKWDGCPMSPGSGFPVGCRQVARSTTDSDYEPSYIQRTESGVGPSAGVEPDLLDVVTQEDIDEMDISDRVHVD</sequence>
<evidence type="ECO:0000313" key="2">
    <source>
        <dbReference type="EMBL" id="KAG0571827.1"/>
    </source>
</evidence>
<feature type="compositionally biased region" description="Basic and acidic residues" evidence="1">
    <location>
        <begin position="1"/>
        <end position="14"/>
    </location>
</feature>
<gene>
    <name evidence="2" type="ORF">KC19_VG046200</name>
</gene>
<dbReference type="EMBL" id="CM026426">
    <property type="protein sequence ID" value="KAG0571827.1"/>
    <property type="molecule type" value="Genomic_DNA"/>
</dbReference>
<accession>A0A8T0HLY7</accession>